<name>A0ABX4W4U7_VIBDI</name>
<evidence type="ECO:0008006" key="4">
    <source>
        <dbReference type="Google" id="ProtNLM"/>
    </source>
</evidence>
<dbReference type="SUPFAM" id="SSF48208">
    <property type="entry name" value="Six-hairpin glycosidases"/>
    <property type="match status" value="1"/>
</dbReference>
<feature type="chain" id="PRO_5047505852" description="N-acylglucosamine 2-epimerase" evidence="1">
    <location>
        <begin position="24"/>
        <end position="494"/>
    </location>
</feature>
<protein>
    <recommendedName>
        <fullName evidence="4">N-acylglucosamine 2-epimerase</fullName>
    </recommendedName>
</protein>
<reference evidence="2 3" key="1">
    <citation type="submission" date="2018-01" db="EMBL/GenBank/DDBJ databases">
        <title>Draft genome sequences of six Vibrio diazotrophicus strains isolated from deep-sea sediments of the Baltic Sea.</title>
        <authorList>
            <person name="Castillo D."/>
            <person name="Vandieken V."/>
            <person name="Chiang O."/>
            <person name="Middelboe M."/>
        </authorList>
    </citation>
    <scope>NUCLEOTIDE SEQUENCE [LARGE SCALE GENOMIC DNA]</scope>
    <source>
        <strain evidence="2 3">65.10M</strain>
    </source>
</reference>
<dbReference type="InterPro" id="IPR012341">
    <property type="entry name" value="6hp_glycosidase-like_sf"/>
</dbReference>
<evidence type="ECO:0000313" key="2">
    <source>
        <dbReference type="EMBL" id="PNH97279.1"/>
    </source>
</evidence>
<dbReference type="EMBL" id="POSM01000044">
    <property type="protein sequence ID" value="PNH97279.1"/>
    <property type="molecule type" value="Genomic_DNA"/>
</dbReference>
<proteinExistence type="predicted"/>
<gene>
    <name evidence="2" type="ORF">C1O25_20490</name>
</gene>
<dbReference type="RefSeq" id="WP_102940886.1">
    <property type="nucleotide sequence ID" value="NZ_POSJ01000013.1"/>
</dbReference>
<dbReference type="Gene3D" id="1.50.10.10">
    <property type="match status" value="1"/>
</dbReference>
<evidence type="ECO:0000256" key="1">
    <source>
        <dbReference type="SAM" id="SignalP"/>
    </source>
</evidence>
<keyword evidence="3" id="KW-1185">Reference proteome</keyword>
<keyword evidence="1" id="KW-0732">Signal</keyword>
<feature type="signal peptide" evidence="1">
    <location>
        <begin position="1"/>
        <end position="23"/>
    </location>
</feature>
<sequence>MIPRSLYHLSLTLFALTSTVADAKAPLSYPTQDDWMVHTQVIGEYWLQSDAYGTPPGRFPTFRCDNGRLPSPEALCQELVDVGAKDKLGQRYTRMQSRQIYTYLALFHMTGDPTAFTMATAGIQELLAMRQPEGGFALYVDANGQASDEPVSAQDAAYALLGLAMYDYLTRDPAIHQILLSEIDALFARYYDTEVKALSWWPHATSRERNPRRELVAQLDQLTAYLNLVSTVSTPQEKIQLNRYRQWVVQVLIDQYVDLDQCRVFGALHHKYFMLPDHGHNDFGHAVKTWWNLILNRDLLTQTHQQQVQTCLGHTLNQATRELPVAELLSYLPDTKHDKWVAAGALTTWKGYHYENYVNSWQWAELDQGLIIAKLVGEGPLQASLPSTTWQFLDAWVDPVDGGVGLNPQTNKQFDWLNGYHHTEHALFGLLATQTFYAQPVTLYFAFPSEQPSAFFPYLLGGQVVNITPLTLPNRRGSKVVFNSLHVTKESVHD</sequence>
<comment type="caution">
    <text evidence="2">The sequence shown here is derived from an EMBL/GenBank/DDBJ whole genome shotgun (WGS) entry which is preliminary data.</text>
</comment>
<organism evidence="2 3">
    <name type="scientific">Vibrio diazotrophicus</name>
    <dbReference type="NCBI Taxonomy" id="685"/>
    <lineage>
        <taxon>Bacteria</taxon>
        <taxon>Pseudomonadati</taxon>
        <taxon>Pseudomonadota</taxon>
        <taxon>Gammaproteobacteria</taxon>
        <taxon>Vibrionales</taxon>
        <taxon>Vibrionaceae</taxon>
        <taxon>Vibrio</taxon>
    </lineage>
</organism>
<dbReference type="Proteomes" id="UP000236547">
    <property type="component" value="Unassembled WGS sequence"/>
</dbReference>
<accession>A0ABX4W4U7</accession>
<dbReference type="InterPro" id="IPR008928">
    <property type="entry name" value="6-hairpin_glycosidase_sf"/>
</dbReference>
<evidence type="ECO:0000313" key="3">
    <source>
        <dbReference type="Proteomes" id="UP000236547"/>
    </source>
</evidence>